<accession>A0A1G7JA25</accession>
<dbReference type="RefSeq" id="WP_197674950.1">
    <property type="nucleotide sequence ID" value="NZ_LT629690.1"/>
</dbReference>
<gene>
    <name evidence="3" type="ORF">SAMN05444167_1744</name>
</gene>
<feature type="signal peptide" evidence="2">
    <location>
        <begin position="1"/>
        <end position="22"/>
    </location>
</feature>
<organism evidence="3 4">
    <name type="scientific">Terriglobus roseus</name>
    <dbReference type="NCBI Taxonomy" id="392734"/>
    <lineage>
        <taxon>Bacteria</taxon>
        <taxon>Pseudomonadati</taxon>
        <taxon>Acidobacteriota</taxon>
        <taxon>Terriglobia</taxon>
        <taxon>Terriglobales</taxon>
        <taxon>Acidobacteriaceae</taxon>
        <taxon>Terriglobus</taxon>
    </lineage>
</organism>
<dbReference type="AlphaFoldDB" id="A0A1G7JA25"/>
<name>A0A1G7JA25_9BACT</name>
<feature type="compositionally biased region" description="Pro residues" evidence="1">
    <location>
        <begin position="98"/>
        <end position="107"/>
    </location>
</feature>
<keyword evidence="2" id="KW-0732">Signal</keyword>
<evidence type="ECO:0000313" key="4">
    <source>
        <dbReference type="Proteomes" id="UP000182427"/>
    </source>
</evidence>
<evidence type="ECO:0000313" key="3">
    <source>
        <dbReference type="EMBL" id="SDF21812.1"/>
    </source>
</evidence>
<protein>
    <submittedName>
        <fullName evidence="3">Uncharacterized protein</fullName>
    </submittedName>
</protein>
<proteinExistence type="predicted"/>
<feature type="region of interest" description="Disordered" evidence="1">
    <location>
        <begin position="86"/>
        <end position="107"/>
    </location>
</feature>
<reference evidence="3 4" key="1">
    <citation type="submission" date="2016-10" db="EMBL/GenBank/DDBJ databases">
        <authorList>
            <person name="de Groot N.N."/>
        </authorList>
    </citation>
    <scope>NUCLEOTIDE SEQUENCE [LARGE SCALE GENOMIC DNA]</scope>
    <source>
        <strain evidence="3 4">GAS232</strain>
    </source>
</reference>
<feature type="chain" id="PRO_5009241496" evidence="2">
    <location>
        <begin position="23"/>
        <end position="207"/>
    </location>
</feature>
<dbReference type="Proteomes" id="UP000182427">
    <property type="component" value="Chromosome I"/>
</dbReference>
<dbReference type="EMBL" id="LT629690">
    <property type="protein sequence ID" value="SDF21812.1"/>
    <property type="molecule type" value="Genomic_DNA"/>
</dbReference>
<evidence type="ECO:0000256" key="1">
    <source>
        <dbReference type="SAM" id="MobiDB-lite"/>
    </source>
</evidence>
<keyword evidence="4" id="KW-1185">Reference proteome</keyword>
<sequence>MKHSKLAIVLGLATMSYAVAHAQMPTVTVDPSRHGNLAHAQESVIQAYSSISEAQRENDSHLGGHAQRAKELLAQANQEIGLAGDQADANQGEMAPPSASPAAPPASAPAPANINISGNWTIYAYNVAQPGSSLKQVQINQDGNVLTGNFRGPNQKGHLQGWINGNHVEFSTDTRDVLTFRGEVTSDGMSGMYGIHGEHAPWKAQRN</sequence>
<evidence type="ECO:0000256" key="2">
    <source>
        <dbReference type="SAM" id="SignalP"/>
    </source>
</evidence>